<dbReference type="PANTHER" id="PTHR30290:SF65">
    <property type="entry name" value="MONOACYL PHOSPHATIDYLINOSITOL TETRAMANNOSIDE-BINDING PROTEIN LPQW-RELATED"/>
    <property type="match status" value="1"/>
</dbReference>
<dbReference type="SUPFAM" id="SSF53850">
    <property type="entry name" value="Periplasmic binding protein-like II"/>
    <property type="match status" value="1"/>
</dbReference>
<gene>
    <name evidence="4" type="ORF">RHODO2019_12425</name>
</gene>
<dbReference type="Proteomes" id="UP001164965">
    <property type="component" value="Chromosome"/>
</dbReference>
<dbReference type="InterPro" id="IPR039424">
    <property type="entry name" value="SBP_5"/>
</dbReference>
<feature type="domain" description="Solute-binding protein family 5" evidence="3">
    <location>
        <begin position="99"/>
        <end position="453"/>
    </location>
</feature>
<dbReference type="Pfam" id="PF00496">
    <property type="entry name" value="SBP_bac_5"/>
    <property type="match status" value="1"/>
</dbReference>
<protein>
    <submittedName>
        <fullName evidence="4">ABC transporter substrate-binding protein</fullName>
    </submittedName>
</protein>
<sequence length="599" mass="60596">MRVRGSGALVALGVVAVLAGCTANPAPVVSTTQTATATPAPTTPATTSVVVAVDDLGTGFNPHLLADQSPVGTAVANLVLPSAFRPSSASSGWTVDTSLVTSAKVTSTAPFTVTYVLRDEAQWSDGAPVAAEDFRYLWQQMSTQPGVVDPAGYGLVDDVQSSGGGKTVTVTFSSMYPAWRQLFTGLLPSHLLKDSPGGFSGALDDRLTLSASRFSVASVDRDRGEVLLQRNDRFWDAPAALDQILLRRDGTAGQLGESLRTGDAQVAMIRANVATRSQVRGVPGLSTTDVAQPTVMQVAVDTQDPRLADAGVRRGLLGLLNQDVLTTIGTGLDATTDPTVGRARAQVLAPSQPGYRATEPTPLTVTQARGLLAAGGYTFSGGHYRQGATDLSLVLGADKADPVATAVAQAAADQLTVAGVDATVSPLPSAALYGTALPSGTVDLVVGRAAVGGDLATTLVSRFACPTTGASQPTTGASQPTTGASQPTTGAPQPTTGASQPTTSASTDTPAPAVRAGNVSGLCDPQIDSQVRQALTGAASATDVAAGLEPLLWNQGAVLPLYQDSVLFAVRSDVVGVNPPGPLLGGPLAGAAAWTKAGS</sequence>
<keyword evidence="5" id="KW-1185">Reference proteome</keyword>
<dbReference type="CDD" id="cd08501">
    <property type="entry name" value="PBP2_Lpqw"/>
    <property type="match status" value="1"/>
</dbReference>
<evidence type="ECO:0000256" key="1">
    <source>
        <dbReference type="SAM" id="MobiDB-lite"/>
    </source>
</evidence>
<dbReference type="PROSITE" id="PS51257">
    <property type="entry name" value="PROKAR_LIPOPROTEIN"/>
    <property type="match status" value="1"/>
</dbReference>
<feature type="region of interest" description="Disordered" evidence="1">
    <location>
        <begin position="468"/>
        <end position="514"/>
    </location>
</feature>
<name>A0ABY6NX65_9NOCA</name>
<dbReference type="Gene3D" id="3.90.76.10">
    <property type="entry name" value="Dipeptide-binding Protein, Domain 1"/>
    <property type="match status" value="1"/>
</dbReference>
<proteinExistence type="predicted"/>
<dbReference type="EMBL" id="CP110615">
    <property type="protein sequence ID" value="UZJ23985.1"/>
    <property type="molecule type" value="Genomic_DNA"/>
</dbReference>
<evidence type="ECO:0000313" key="5">
    <source>
        <dbReference type="Proteomes" id="UP001164965"/>
    </source>
</evidence>
<dbReference type="Gene3D" id="3.10.105.10">
    <property type="entry name" value="Dipeptide-binding Protein, Domain 3"/>
    <property type="match status" value="1"/>
</dbReference>
<reference evidence="4" key="1">
    <citation type="submission" date="2022-10" db="EMBL/GenBank/DDBJ databases">
        <title>Rhodococcus sp.75.</title>
        <authorList>
            <person name="Sun M."/>
        </authorList>
    </citation>
    <scope>NUCLEOTIDE SEQUENCE</scope>
    <source>
        <strain evidence="4">75</strain>
    </source>
</reference>
<organism evidence="4 5">
    <name type="scientific">Rhodococcus antarcticus</name>
    <dbReference type="NCBI Taxonomy" id="2987751"/>
    <lineage>
        <taxon>Bacteria</taxon>
        <taxon>Bacillati</taxon>
        <taxon>Actinomycetota</taxon>
        <taxon>Actinomycetes</taxon>
        <taxon>Mycobacteriales</taxon>
        <taxon>Nocardiaceae</taxon>
        <taxon>Rhodococcus</taxon>
    </lineage>
</organism>
<feature type="signal peptide" evidence="2">
    <location>
        <begin position="1"/>
        <end position="19"/>
    </location>
</feature>
<evidence type="ECO:0000313" key="4">
    <source>
        <dbReference type="EMBL" id="UZJ23985.1"/>
    </source>
</evidence>
<feature type="compositionally biased region" description="Low complexity" evidence="1">
    <location>
        <begin position="484"/>
        <end position="513"/>
    </location>
</feature>
<dbReference type="InterPro" id="IPR000914">
    <property type="entry name" value="SBP_5_dom"/>
</dbReference>
<feature type="chain" id="PRO_5046565498" evidence="2">
    <location>
        <begin position="20"/>
        <end position="599"/>
    </location>
</feature>
<dbReference type="RefSeq" id="WP_265382092.1">
    <property type="nucleotide sequence ID" value="NZ_CP110615.1"/>
</dbReference>
<dbReference type="PANTHER" id="PTHR30290">
    <property type="entry name" value="PERIPLASMIC BINDING COMPONENT OF ABC TRANSPORTER"/>
    <property type="match status" value="1"/>
</dbReference>
<evidence type="ECO:0000259" key="3">
    <source>
        <dbReference type="Pfam" id="PF00496"/>
    </source>
</evidence>
<feature type="compositionally biased region" description="Polar residues" evidence="1">
    <location>
        <begin position="468"/>
        <end position="483"/>
    </location>
</feature>
<keyword evidence="2" id="KW-0732">Signal</keyword>
<accession>A0ABY6NX65</accession>
<evidence type="ECO:0000256" key="2">
    <source>
        <dbReference type="SAM" id="SignalP"/>
    </source>
</evidence>